<dbReference type="EMBL" id="SHOA02000028">
    <property type="protein sequence ID" value="TDH73763.1"/>
    <property type="molecule type" value="Genomic_DNA"/>
</dbReference>
<evidence type="ECO:0000313" key="3">
    <source>
        <dbReference type="Proteomes" id="UP000294530"/>
    </source>
</evidence>
<organism evidence="1 3">
    <name type="scientific">Bremia lactucae</name>
    <name type="common">Lettuce downy mildew</name>
    <dbReference type="NCBI Taxonomy" id="4779"/>
    <lineage>
        <taxon>Eukaryota</taxon>
        <taxon>Sar</taxon>
        <taxon>Stramenopiles</taxon>
        <taxon>Oomycota</taxon>
        <taxon>Peronosporomycetes</taxon>
        <taxon>Peronosporales</taxon>
        <taxon>Peronosporaceae</taxon>
        <taxon>Bremia</taxon>
    </lineage>
</organism>
<evidence type="ECO:0000313" key="2">
    <source>
        <dbReference type="EMBL" id="TDH73763.1"/>
    </source>
</evidence>
<reference evidence="1" key="2">
    <citation type="submission" date="2021-07" db="EMBL/GenBank/DDBJ databases">
        <authorList>
            <person name="Fletcher K."/>
        </authorList>
    </citation>
    <scope>NUCLEOTIDE SEQUENCE</scope>
    <source>
        <strain evidence="1">SF5</strain>
    </source>
</reference>
<keyword evidence="3" id="KW-1185">Reference proteome</keyword>
<gene>
    <name evidence="1" type="ORF">CCR75_003316</name>
    <name evidence="2" type="ORF">CCR75_003319</name>
</gene>
<dbReference type="RefSeq" id="XP_067823232.1">
    <property type="nucleotide sequence ID" value="XM_067961413.1"/>
</dbReference>
<comment type="caution">
    <text evidence="1">The sequence shown here is derived from an EMBL/GenBank/DDBJ whole genome shotgun (WGS) entry which is preliminary data.</text>
</comment>
<dbReference type="Proteomes" id="UP000294530">
    <property type="component" value="Unassembled WGS sequence"/>
</dbReference>
<dbReference type="EMBL" id="SHOA02000028">
    <property type="protein sequence ID" value="TDH73734.1"/>
    <property type="molecule type" value="Genomic_DNA"/>
</dbReference>
<proteinExistence type="predicted"/>
<reference evidence="1 3" key="1">
    <citation type="journal article" date="2021" name="Genome Biol.">
        <title>AFLAP: assembly-free linkage analysis pipeline using k-mers from genome sequencing data.</title>
        <authorList>
            <person name="Fletcher K."/>
            <person name="Zhang L."/>
            <person name="Gil J."/>
            <person name="Han R."/>
            <person name="Cavanaugh K."/>
            <person name="Michelmore R."/>
        </authorList>
    </citation>
    <scope>NUCLEOTIDE SEQUENCE [LARGE SCALE GENOMIC DNA]</scope>
    <source>
        <strain evidence="1 3">SF5</strain>
    </source>
</reference>
<dbReference type="GeneID" id="94347084"/>
<name>A0A976NZE9_BRELC</name>
<protein>
    <submittedName>
        <fullName evidence="1">Uncharacterized protein</fullName>
    </submittedName>
</protein>
<evidence type="ECO:0000313" key="1">
    <source>
        <dbReference type="EMBL" id="TDH73734.1"/>
    </source>
</evidence>
<dbReference type="AlphaFoldDB" id="A0A976NZE9"/>
<sequence length="186" mass="20584">MLVRLLMDHLRTPDTHDQTLRATRVRRIPDTVSAAVASAAVPEHTKQTAANTTAVRAWVIQHKAVAALSSQLPVGPKGQTAWGQRMCVGLAARSVVYRTRLLILPRCREKPCEFLAMPLTAKPNLRLSVDTLLTQMQNFEQCARGGPQRLVDKLDKFDGKRLTTSSVAALQYTTVRVIVSDCRRTA</sequence>
<accession>A0A976NZE9</accession>
<dbReference type="KEGG" id="blac:94347084"/>